<feature type="compositionally biased region" description="Polar residues" evidence="1">
    <location>
        <begin position="366"/>
        <end position="379"/>
    </location>
</feature>
<feature type="compositionally biased region" description="Basic and acidic residues" evidence="1">
    <location>
        <begin position="1224"/>
        <end position="1237"/>
    </location>
</feature>
<dbReference type="InterPro" id="IPR036181">
    <property type="entry name" value="MIT_dom_sf"/>
</dbReference>
<feature type="region of interest" description="Disordered" evidence="1">
    <location>
        <begin position="205"/>
        <end position="277"/>
    </location>
</feature>
<dbReference type="EMBL" id="JAAAJA010000151">
    <property type="protein sequence ID" value="KAG0260554.1"/>
    <property type="molecule type" value="Genomic_DNA"/>
</dbReference>
<dbReference type="SUPFAM" id="SSF116846">
    <property type="entry name" value="MIT domain"/>
    <property type="match status" value="1"/>
</dbReference>
<feature type="region of interest" description="Disordered" evidence="1">
    <location>
        <begin position="1"/>
        <end position="24"/>
    </location>
</feature>
<dbReference type="Gene3D" id="1.20.58.80">
    <property type="entry name" value="Phosphotransferase system, lactose/cellobiose-type IIA subunit"/>
    <property type="match status" value="1"/>
</dbReference>
<sequence>MNQSSRSNNHGGDSQSHTQQQQDGWRSIFDAALVKAQQAVKLDELDETALAANLYAQAANDLGRVIPMCKSEKKMQSMQAIQAIYLDRVAQLKAGVSSRAAKKKIASSTSSTSSPSPSSSVVTLPSSSPYTENAHRQEDQYLSPENHREIGSQLFGKKRSNTQPSGPYPPPLSSLESHRGNEYAYSDYSSANNVSNNNGYISPPYSNPASSSSPPLQASPIFKAYTPPPSNSNKPLRWKPFGKKKSKSFSVEAAPDDHEGNHSTPSGPNQPPYAYEHTNFVNPADRADVYSQQQHTEWTTGQEQSALVLQDYEHHTRHFDDDEGDTEPYYIADVKGRAQAFEGNINSSVPIAPKENSKKKSRTKPTLKQNSSSYPDKQSLISSFAPGSILQQQDNVASSVDMTVYYAQEQHMATPDGQTYTANYQEGYEYEYLYQTSGQKDQEYFQDPLAQPQYWPHGYEQDIQGVSQRQEGGAEQETKDGENTKTKSKWFSKKKKKDESAPAEMFDGVAKLMDEALFGSGSAMVRKKKNKKKVPISSPTLIEPPEIFPRNDPPTENDELAAHGNLDHRRPQLTLESGSFALASTDTYSPMPLSPQTPQTPKTLQPVAYAPRTKYTPSPKKQLKQAEAAVLTPLIIPDATSQTSIHPQQMQEESDVNGDGLEATGATLELPKKSKGRSFNMFKTKKSNTKASMDPERTPLSPTFMQGLFGEDSKPSLAEKMEKSMVDHTAPDAALSTIDSKKRESDEYVPYEYREDIEGPLMERVEIPTDREIVGFVMPINEGDECDLDGNVGSSTENWDSWVSQLETFEKVLSDKGMSKEKIKQAKWTQEEKAMEEMALRLSSSSPSSSLRANRSSMFSVSTGRPSTSTTYDWRDNGRPLSMEEDSDRFARQFSSQSGGIIEQDLAVQQLSAQQVNERWRNTNHKEAMSHYRASDAFSVSEQDQERYLATLLRNNEGQLEDNGGQNTDQQAVSNEEVDREREEALTALLETSMAIMALPVPKLNSASSSLASAQGIPSASHQEEPKADSRSVNIQESKDTGADANEEDQEVVSTSQLKVKAKVKSSKPKLLPISTPLSQLLQLSNAEELWKYVQQAKTYATNKMNKGDKRSAAIALKRAQALEARWQEVLLEMASSDEGEDGLLDDDEDNEDNESGEEEEEEEEATRKTKVILIEENTKNSSAETTKSVEATMSKEEQHILPVTPLPTTMLKSEEGDGVEADEERRQMVTRKETSRSDSAPDMYSKYKNNKSAPAFVSKGSTANQADDGQQDADETLEQMLETSDVEHLRRYIQRLKSDTVAKARSGSKFAALQGMKNVKALQQRLDELEKDTNQDKAEDTEQCIEEKKDDSATNADVA</sequence>
<feature type="compositionally biased region" description="Acidic residues" evidence="1">
    <location>
        <begin position="1136"/>
        <end position="1165"/>
    </location>
</feature>
<evidence type="ECO:0000313" key="3">
    <source>
        <dbReference type="Proteomes" id="UP000726737"/>
    </source>
</evidence>
<feature type="compositionally biased region" description="Low complexity" evidence="1">
    <location>
        <begin position="205"/>
        <end position="220"/>
    </location>
</feature>
<accession>A0A9P6Q4M0</accession>
<reference evidence="2" key="1">
    <citation type="journal article" date="2020" name="Fungal Divers.">
        <title>Resolving the Mortierellaceae phylogeny through synthesis of multi-gene phylogenetics and phylogenomics.</title>
        <authorList>
            <person name="Vandepol N."/>
            <person name="Liber J."/>
            <person name="Desiro A."/>
            <person name="Na H."/>
            <person name="Kennedy M."/>
            <person name="Barry K."/>
            <person name="Grigoriev I.V."/>
            <person name="Miller A.N."/>
            <person name="O'Donnell K."/>
            <person name="Stajich J.E."/>
            <person name="Bonito G."/>
        </authorList>
    </citation>
    <scope>NUCLEOTIDE SEQUENCE</scope>
    <source>
        <strain evidence="2">KOD948</strain>
    </source>
</reference>
<feature type="region of interest" description="Disordered" evidence="1">
    <location>
        <begin position="842"/>
        <end position="883"/>
    </location>
</feature>
<gene>
    <name evidence="2" type="ORF">BG011_001827</name>
</gene>
<feature type="region of interest" description="Disordered" evidence="1">
    <location>
        <begin position="103"/>
        <end position="178"/>
    </location>
</feature>
<feature type="compositionally biased region" description="Basic residues" evidence="1">
    <location>
        <begin position="486"/>
        <end position="496"/>
    </location>
</feature>
<feature type="region of interest" description="Disordered" evidence="1">
    <location>
        <begin position="958"/>
        <end position="983"/>
    </location>
</feature>
<feature type="region of interest" description="Disordered" evidence="1">
    <location>
        <begin position="467"/>
        <end position="502"/>
    </location>
</feature>
<feature type="compositionally biased region" description="Low complexity" evidence="1">
    <location>
        <begin position="106"/>
        <end position="128"/>
    </location>
</feature>
<proteinExistence type="predicted"/>
<keyword evidence="3" id="KW-1185">Reference proteome</keyword>
<organism evidence="2 3">
    <name type="scientific">Mortierella polycephala</name>
    <dbReference type="NCBI Taxonomy" id="41804"/>
    <lineage>
        <taxon>Eukaryota</taxon>
        <taxon>Fungi</taxon>
        <taxon>Fungi incertae sedis</taxon>
        <taxon>Mucoromycota</taxon>
        <taxon>Mortierellomycotina</taxon>
        <taxon>Mortierellomycetes</taxon>
        <taxon>Mortierellales</taxon>
        <taxon>Mortierellaceae</taxon>
        <taxon>Mortierella</taxon>
    </lineage>
</organism>
<dbReference type="OrthoDB" id="2448087at2759"/>
<feature type="compositionally biased region" description="Basic residues" evidence="1">
    <location>
        <begin position="236"/>
        <end position="247"/>
    </location>
</feature>
<protein>
    <recommendedName>
        <fullName evidence="4">MIT domain-containing protein</fullName>
    </recommendedName>
</protein>
<feature type="compositionally biased region" description="Basic and acidic residues" evidence="1">
    <location>
        <begin position="1329"/>
        <end position="1353"/>
    </location>
</feature>
<feature type="region of interest" description="Disordered" evidence="1">
    <location>
        <begin position="1329"/>
        <end position="1360"/>
    </location>
</feature>
<feature type="compositionally biased region" description="Polar residues" evidence="1">
    <location>
        <begin position="1180"/>
        <end position="1192"/>
    </location>
</feature>
<evidence type="ECO:0008006" key="4">
    <source>
        <dbReference type="Google" id="ProtNLM"/>
    </source>
</evidence>
<feature type="region of interest" description="Disordered" evidence="1">
    <location>
        <begin position="345"/>
        <end position="379"/>
    </location>
</feature>
<feature type="compositionally biased region" description="Basic and acidic residues" evidence="1">
    <location>
        <begin position="133"/>
        <end position="150"/>
    </location>
</feature>
<name>A0A9P6Q4M0_9FUNG</name>
<feature type="compositionally biased region" description="Polar residues" evidence="1">
    <location>
        <begin position="861"/>
        <end position="872"/>
    </location>
</feature>
<feature type="compositionally biased region" description="Low complexity" evidence="1">
    <location>
        <begin position="594"/>
        <end position="605"/>
    </location>
</feature>
<feature type="compositionally biased region" description="Polar residues" evidence="1">
    <location>
        <begin position="958"/>
        <end position="974"/>
    </location>
</feature>
<feature type="region of interest" description="Disordered" evidence="1">
    <location>
        <begin position="1136"/>
        <end position="1277"/>
    </location>
</feature>
<comment type="caution">
    <text evidence="2">The sequence shown here is derived from an EMBL/GenBank/DDBJ whole genome shotgun (WGS) entry which is preliminary data.</text>
</comment>
<feature type="region of interest" description="Disordered" evidence="1">
    <location>
        <begin position="527"/>
        <end position="565"/>
    </location>
</feature>
<dbReference type="Proteomes" id="UP000726737">
    <property type="component" value="Unassembled WGS sequence"/>
</dbReference>
<feature type="region of interest" description="Disordered" evidence="1">
    <location>
        <begin position="1012"/>
        <end position="1054"/>
    </location>
</feature>
<feature type="region of interest" description="Disordered" evidence="1">
    <location>
        <begin position="643"/>
        <end position="708"/>
    </location>
</feature>
<feature type="region of interest" description="Disordered" evidence="1">
    <location>
        <begin position="584"/>
        <end position="605"/>
    </location>
</feature>
<evidence type="ECO:0000313" key="2">
    <source>
        <dbReference type="EMBL" id="KAG0260554.1"/>
    </source>
</evidence>
<feature type="compositionally biased region" description="Low complexity" evidence="1">
    <location>
        <begin position="842"/>
        <end position="860"/>
    </location>
</feature>
<evidence type="ECO:0000256" key="1">
    <source>
        <dbReference type="SAM" id="MobiDB-lite"/>
    </source>
</evidence>
<feature type="compositionally biased region" description="Basic and acidic residues" evidence="1">
    <location>
        <begin position="476"/>
        <end position="485"/>
    </location>
</feature>